<comment type="caution">
    <text evidence="9">The sequence shown here is derived from an EMBL/GenBank/DDBJ whole genome shotgun (WGS) entry which is preliminary data.</text>
</comment>
<keyword evidence="7" id="KW-0813">Transport</keyword>
<keyword evidence="3 7" id="KW-0997">Cell inner membrane</keyword>
<evidence type="ECO:0000256" key="1">
    <source>
        <dbReference type="ARBA" id="ARBA00004429"/>
    </source>
</evidence>
<evidence type="ECO:0000256" key="4">
    <source>
        <dbReference type="ARBA" id="ARBA00022692"/>
    </source>
</evidence>
<comment type="similarity">
    <text evidence="7">Belongs to the TRAP transporter large permease family.</text>
</comment>
<feature type="transmembrane region" description="Helical" evidence="7">
    <location>
        <begin position="310"/>
        <end position="340"/>
    </location>
</feature>
<feature type="transmembrane region" description="Helical" evidence="7">
    <location>
        <begin position="136"/>
        <end position="159"/>
    </location>
</feature>
<dbReference type="InterPro" id="IPR010656">
    <property type="entry name" value="DctM"/>
</dbReference>
<dbReference type="AlphaFoldDB" id="A0A2J0Z1Z8"/>
<organism evidence="9 10">
    <name type="scientific">Rhizobium meliloti</name>
    <name type="common">Ensifer meliloti</name>
    <name type="synonym">Sinorhizobium meliloti</name>
    <dbReference type="NCBI Taxonomy" id="382"/>
    <lineage>
        <taxon>Bacteria</taxon>
        <taxon>Pseudomonadati</taxon>
        <taxon>Pseudomonadota</taxon>
        <taxon>Alphaproteobacteria</taxon>
        <taxon>Hyphomicrobiales</taxon>
        <taxon>Rhizobiaceae</taxon>
        <taxon>Sinorhizobium/Ensifer group</taxon>
        <taxon>Sinorhizobium</taxon>
    </lineage>
</organism>
<feature type="transmembrane region" description="Helical" evidence="7">
    <location>
        <begin position="352"/>
        <end position="376"/>
    </location>
</feature>
<evidence type="ECO:0000313" key="10">
    <source>
        <dbReference type="Proteomes" id="UP000231987"/>
    </source>
</evidence>
<comment type="subunit">
    <text evidence="7">The complex comprises the extracytoplasmic solute receptor protein and the two transmembrane proteins.</text>
</comment>
<evidence type="ECO:0000256" key="5">
    <source>
        <dbReference type="ARBA" id="ARBA00022989"/>
    </source>
</evidence>
<evidence type="ECO:0000256" key="3">
    <source>
        <dbReference type="ARBA" id="ARBA00022519"/>
    </source>
</evidence>
<comment type="subcellular location">
    <subcellularLocation>
        <location evidence="1 7">Cell inner membrane</location>
        <topology evidence="1 7">Multi-pass membrane protein</topology>
    </subcellularLocation>
</comment>
<feature type="domain" description="TRAP C4-dicarboxylate transport system permease DctM subunit" evidence="8">
    <location>
        <begin position="6"/>
        <end position="413"/>
    </location>
</feature>
<dbReference type="Proteomes" id="UP000231987">
    <property type="component" value="Unassembled WGS sequence"/>
</dbReference>
<gene>
    <name evidence="9" type="ORF">CEJ86_15955</name>
</gene>
<dbReference type="PANTHER" id="PTHR33362">
    <property type="entry name" value="SIALIC ACID TRAP TRANSPORTER PERMEASE PROTEIN SIAT-RELATED"/>
    <property type="match status" value="1"/>
</dbReference>
<proteinExistence type="inferred from homology"/>
<feature type="transmembrane region" description="Helical" evidence="7">
    <location>
        <begin position="210"/>
        <end position="231"/>
    </location>
</feature>
<feature type="transmembrane region" description="Helical" evidence="7">
    <location>
        <begin position="268"/>
        <end position="290"/>
    </location>
</feature>
<reference evidence="9 10" key="1">
    <citation type="submission" date="2017-06" db="EMBL/GenBank/DDBJ databases">
        <title>Ensifer strains isolated from leguminous trees and herbs display diverse denitrification phenotypes with some acting as strong N2O sinks.</title>
        <authorList>
            <person name="Woliy K."/>
            <person name="Mania D."/>
            <person name="Bakken L.R."/>
            <person name="Frostegard A."/>
        </authorList>
    </citation>
    <scope>NUCLEOTIDE SEQUENCE [LARGE SCALE GENOMIC DNA]</scope>
    <source>
        <strain evidence="9 10">AC50a</strain>
    </source>
</reference>
<keyword evidence="4 7" id="KW-0812">Transmembrane</keyword>
<evidence type="ECO:0000256" key="6">
    <source>
        <dbReference type="ARBA" id="ARBA00023136"/>
    </source>
</evidence>
<keyword evidence="6 7" id="KW-0472">Membrane</keyword>
<dbReference type="GO" id="GO:0005886">
    <property type="term" value="C:plasma membrane"/>
    <property type="evidence" value="ECO:0007669"/>
    <property type="project" value="UniProtKB-SubCell"/>
</dbReference>
<dbReference type="Pfam" id="PF06808">
    <property type="entry name" value="DctM"/>
    <property type="match status" value="1"/>
</dbReference>
<comment type="function">
    <text evidence="7">Part of the tripartite ATP-independent periplasmic (TRAP) transport system.</text>
</comment>
<feature type="transmembrane region" description="Helical" evidence="7">
    <location>
        <begin position="396"/>
        <end position="417"/>
    </location>
</feature>
<dbReference type="EMBL" id="NJGD01000006">
    <property type="protein sequence ID" value="PJR14542.1"/>
    <property type="molecule type" value="Genomic_DNA"/>
</dbReference>
<dbReference type="GO" id="GO:0022857">
    <property type="term" value="F:transmembrane transporter activity"/>
    <property type="evidence" value="ECO:0007669"/>
    <property type="project" value="UniProtKB-UniRule"/>
</dbReference>
<protein>
    <recommendedName>
        <fullName evidence="7">TRAP transporter large permease protein</fullName>
    </recommendedName>
</protein>
<dbReference type="NCBIfam" id="TIGR00786">
    <property type="entry name" value="dctM"/>
    <property type="match status" value="1"/>
</dbReference>
<feature type="transmembrane region" description="Helical" evidence="7">
    <location>
        <begin position="44"/>
        <end position="66"/>
    </location>
</feature>
<evidence type="ECO:0000256" key="7">
    <source>
        <dbReference type="RuleBase" id="RU369079"/>
    </source>
</evidence>
<evidence type="ECO:0000256" key="2">
    <source>
        <dbReference type="ARBA" id="ARBA00022475"/>
    </source>
</evidence>
<dbReference type="RefSeq" id="WP_100672472.1">
    <property type="nucleotide sequence ID" value="NZ_NJGD01000006.1"/>
</dbReference>
<sequence>MATLFGGWFALLIAGMPVGFTLIVAALAYMLWQGTGLNFAGQRMIAGLNSFPLLAVPFFILTAQLMNLSGVTERIFDFAKALVGHIRGGLGHVNIMASVLFSGMSGSAVADAAGLGQLEIKAMRDAGYDEQFSGSITAASAIIGPLIPPSIPLVVYGVIANTSIGGLFLGGIVPGLLCAASLMIMVYAIAWRRNYATAQRAGFRYVWSTFWRALLPLITPFIIIGGIFAGVFSPTEAAVVAASYALFLGVVVYREITFAKLVTVLRETVSHTAAVGLLIMGVSLFGYVIAREQVPQHVATFFLTYAHDPLTFLILVNLMLLALGTFIEALAILLLIVPVLVPTALQFGVDPVHFGVMVVFNLMIGILTPPMGVALFVVSKVADIPFGVLARGILPLLVPLFVVLVLITIFPALVTFIPDQMLGAAR</sequence>
<keyword evidence="2" id="KW-1003">Cell membrane</keyword>
<feature type="transmembrane region" description="Helical" evidence="7">
    <location>
        <begin position="6"/>
        <end position="32"/>
    </location>
</feature>
<accession>A0A2J0Z1Z8</accession>
<keyword evidence="5 7" id="KW-1133">Transmembrane helix</keyword>
<dbReference type="PIRSF" id="PIRSF006066">
    <property type="entry name" value="HI0050"/>
    <property type="match status" value="1"/>
</dbReference>
<name>A0A2J0Z1Z8_RHIML</name>
<feature type="transmembrane region" description="Helical" evidence="7">
    <location>
        <begin position="95"/>
        <end position="115"/>
    </location>
</feature>
<dbReference type="PANTHER" id="PTHR33362:SF3">
    <property type="entry name" value="SIALIC ACID TRAP TRANSPORTER PERMEASE PROTEIN SIAT"/>
    <property type="match status" value="1"/>
</dbReference>
<evidence type="ECO:0000313" key="9">
    <source>
        <dbReference type="EMBL" id="PJR14542.1"/>
    </source>
</evidence>
<evidence type="ECO:0000259" key="8">
    <source>
        <dbReference type="Pfam" id="PF06808"/>
    </source>
</evidence>
<feature type="transmembrane region" description="Helical" evidence="7">
    <location>
        <begin position="165"/>
        <end position="189"/>
    </location>
</feature>
<dbReference type="InterPro" id="IPR004681">
    <property type="entry name" value="TRAP_DctM"/>
</dbReference>
<feature type="transmembrane region" description="Helical" evidence="7">
    <location>
        <begin position="237"/>
        <end position="256"/>
    </location>
</feature>